<dbReference type="Pfam" id="PF04146">
    <property type="entry name" value="YTH"/>
    <property type="match status" value="1"/>
</dbReference>
<organism evidence="2 3">
    <name type="scientific">Diabrotica virgifera virgifera</name>
    <name type="common">western corn rootworm</name>
    <dbReference type="NCBI Taxonomy" id="50390"/>
    <lineage>
        <taxon>Eukaryota</taxon>
        <taxon>Metazoa</taxon>
        <taxon>Ecdysozoa</taxon>
        <taxon>Arthropoda</taxon>
        <taxon>Hexapoda</taxon>
        <taxon>Insecta</taxon>
        <taxon>Pterygota</taxon>
        <taxon>Neoptera</taxon>
        <taxon>Endopterygota</taxon>
        <taxon>Coleoptera</taxon>
        <taxon>Polyphaga</taxon>
        <taxon>Cucujiformia</taxon>
        <taxon>Chrysomeloidea</taxon>
        <taxon>Chrysomelidae</taxon>
        <taxon>Galerucinae</taxon>
        <taxon>Diabroticina</taxon>
        <taxon>Diabroticites</taxon>
        <taxon>Diabrotica</taxon>
    </lineage>
</organism>
<evidence type="ECO:0000259" key="1">
    <source>
        <dbReference type="PROSITE" id="PS50882"/>
    </source>
</evidence>
<dbReference type="InterPro" id="IPR007275">
    <property type="entry name" value="YTH_domain"/>
</dbReference>
<sequence length="550" mass="63159">MALVRREQISFDCLQELCLQTKMWAPEISRIQKFLSALITTSSSALIDQAIEKLQLMGALDERENLTNLGIHLRGLSVEPRIGKMVISSIVFRCIDPVLTIAAFLSRKYLLQWCTHEVDFIRKNRQTLVDGYMSSHLFYIEIFKKWQESMANGSLLRFCREYDVNHVMMNSVLSTRKNLVGEIRSLEFFPQSSNLQRFNENSNCWPLIKAALCAGLCPNFAYPFKGTFCTGFRDNLKLFDGTCPEPLMVVYDDTIEQDNVGYLRGVTVITPMTISLLSKGVLGSYIQVEYGYSFKDLARLIHNLYQKIVISPQCHNFSSIDNDILNCLKDILEIEEVSAGLKIPSRVGQPPRYFYPQTTIRSQSQWSYDTACSLSVPEAKENKMAFCEDQQSNGFPTHRLQYCPNMDRPNMFFNMSSLKREGKVFLLIKAKEWSSIHIGYTTSRWTFAPQTEKKIIQLNCNEPEKDIWLFFTSKDSNAFQGVARYISFRNEQVGRPKADILWIHKSQIPFSNVRHLTNGANSNQRVYEGVDGQIIETSVGYELLRIYQGV</sequence>
<evidence type="ECO:0000313" key="2">
    <source>
        <dbReference type="EnsemblMetazoa" id="XP_050497933.1"/>
    </source>
</evidence>
<dbReference type="PROSITE" id="PS50882">
    <property type="entry name" value="YTH"/>
    <property type="match status" value="1"/>
</dbReference>
<dbReference type="PANTHER" id="PTHR18934:SF213">
    <property type="entry name" value="3'-5' RNA HELICASE YTHDC2"/>
    <property type="match status" value="1"/>
</dbReference>
<proteinExistence type="predicted"/>
<feature type="domain" description="YTH" evidence="1">
    <location>
        <begin position="423"/>
        <end position="547"/>
    </location>
</feature>
<dbReference type="GeneID" id="114346629"/>
<keyword evidence="3" id="KW-1185">Reference proteome</keyword>
<dbReference type="Proteomes" id="UP001652700">
    <property type="component" value="Unplaced"/>
</dbReference>
<dbReference type="CDD" id="cd21134">
    <property type="entry name" value="YTH"/>
    <property type="match status" value="1"/>
</dbReference>
<dbReference type="InterPro" id="IPR007502">
    <property type="entry name" value="Helicase-assoc_dom"/>
</dbReference>
<dbReference type="PANTHER" id="PTHR18934">
    <property type="entry name" value="ATP-DEPENDENT RNA HELICASE"/>
    <property type="match status" value="1"/>
</dbReference>
<accession>A0ABM5JJ18</accession>
<dbReference type="Gene3D" id="1.20.120.1080">
    <property type="match status" value="1"/>
</dbReference>
<name>A0ABM5JJ18_DIAVI</name>
<reference evidence="2" key="1">
    <citation type="submission" date="2025-05" db="UniProtKB">
        <authorList>
            <consortium name="EnsemblMetazoa"/>
        </authorList>
    </citation>
    <scope>IDENTIFICATION</scope>
</reference>
<dbReference type="RefSeq" id="XP_050497933.1">
    <property type="nucleotide sequence ID" value="XM_050641976.1"/>
</dbReference>
<dbReference type="Pfam" id="PF21010">
    <property type="entry name" value="HA2_C"/>
    <property type="match status" value="1"/>
</dbReference>
<dbReference type="SMART" id="SM00847">
    <property type="entry name" value="HA2"/>
    <property type="match status" value="1"/>
</dbReference>
<protein>
    <recommendedName>
        <fullName evidence="1">YTH domain-containing protein</fullName>
    </recommendedName>
</protein>
<dbReference type="Gene3D" id="3.10.590.10">
    <property type="entry name" value="ph1033 like domains"/>
    <property type="match status" value="1"/>
</dbReference>
<evidence type="ECO:0000313" key="3">
    <source>
        <dbReference type="Proteomes" id="UP001652700"/>
    </source>
</evidence>
<dbReference type="EnsemblMetazoa" id="XM_050641976.1">
    <property type="protein sequence ID" value="XP_050497933.1"/>
    <property type="gene ID" value="LOC114346629"/>
</dbReference>